<feature type="region of interest" description="Disordered" evidence="1">
    <location>
        <begin position="1"/>
        <end position="33"/>
    </location>
</feature>
<evidence type="ECO:0000313" key="3">
    <source>
        <dbReference type="Proteomes" id="UP001217089"/>
    </source>
</evidence>
<dbReference type="Proteomes" id="UP001217089">
    <property type="component" value="Unassembled WGS sequence"/>
</dbReference>
<protein>
    <submittedName>
        <fullName evidence="2">Uncharacterized protein</fullName>
    </submittedName>
</protein>
<gene>
    <name evidence="2" type="ORF">KUTeg_013542</name>
</gene>
<comment type="caution">
    <text evidence="2">The sequence shown here is derived from an EMBL/GenBank/DDBJ whole genome shotgun (WGS) entry which is preliminary data.</text>
</comment>
<organism evidence="2 3">
    <name type="scientific">Tegillarca granosa</name>
    <name type="common">Malaysian cockle</name>
    <name type="synonym">Anadara granosa</name>
    <dbReference type="NCBI Taxonomy" id="220873"/>
    <lineage>
        <taxon>Eukaryota</taxon>
        <taxon>Metazoa</taxon>
        <taxon>Spiralia</taxon>
        <taxon>Lophotrochozoa</taxon>
        <taxon>Mollusca</taxon>
        <taxon>Bivalvia</taxon>
        <taxon>Autobranchia</taxon>
        <taxon>Pteriomorphia</taxon>
        <taxon>Arcoida</taxon>
        <taxon>Arcoidea</taxon>
        <taxon>Arcidae</taxon>
        <taxon>Tegillarca</taxon>
    </lineage>
</organism>
<evidence type="ECO:0000313" key="2">
    <source>
        <dbReference type="EMBL" id="KAJ8308668.1"/>
    </source>
</evidence>
<feature type="compositionally biased region" description="Acidic residues" evidence="1">
    <location>
        <begin position="106"/>
        <end position="123"/>
    </location>
</feature>
<name>A0ABQ9EZD4_TEGGR</name>
<proteinExistence type="predicted"/>
<reference evidence="2 3" key="1">
    <citation type="submission" date="2022-12" db="EMBL/GenBank/DDBJ databases">
        <title>Chromosome-level genome of Tegillarca granosa.</title>
        <authorList>
            <person name="Kim J."/>
        </authorList>
    </citation>
    <scope>NUCLEOTIDE SEQUENCE [LARGE SCALE GENOMIC DNA]</scope>
    <source>
        <strain evidence="2">Teg-2019</strain>
        <tissue evidence="2">Adductor muscle</tissue>
    </source>
</reference>
<accession>A0ABQ9EZD4</accession>
<feature type="region of interest" description="Disordered" evidence="1">
    <location>
        <begin position="106"/>
        <end position="130"/>
    </location>
</feature>
<dbReference type="EMBL" id="JARBDR010000657">
    <property type="protein sequence ID" value="KAJ8308668.1"/>
    <property type="molecule type" value="Genomic_DNA"/>
</dbReference>
<evidence type="ECO:0000256" key="1">
    <source>
        <dbReference type="SAM" id="MobiDB-lite"/>
    </source>
</evidence>
<sequence>MSDQEETGQSSTSVDMSGAPEKNVRKTRQSSAAAEISHARGNIFEVMAKNVCSNASAEVTNTTASLLDAFIAASQQNMQHISTAMAKMSEAQTAVNGKIDLILEQFDTDSESENYSSEEDSDSDFSPPQKRKRNFIVLSVACTG</sequence>
<keyword evidence="3" id="KW-1185">Reference proteome</keyword>